<accession>A0ABN2SIZ8</accession>
<evidence type="ECO:0000313" key="3">
    <source>
        <dbReference type="Proteomes" id="UP001501585"/>
    </source>
</evidence>
<dbReference type="EMBL" id="BAAAPC010000004">
    <property type="protein sequence ID" value="GAA1987568.1"/>
    <property type="molecule type" value="Genomic_DNA"/>
</dbReference>
<organism evidence="2 3">
    <name type="scientific">Nocardiopsis rhodophaea</name>
    <dbReference type="NCBI Taxonomy" id="280238"/>
    <lineage>
        <taxon>Bacteria</taxon>
        <taxon>Bacillati</taxon>
        <taxon>Actinomycetota</taxon>
        <taxon>Actinomycetes</taxon>
        <taxon>Streptosporangiales</taxon>
        <taxon>Nocardiopsidaceae</taxon>
        <taxon>Nocardiopsis</taxon>
    </lineage>
</organism>
<sequence>MTNCELTAHMDAALVRDVTNELMSPQLSTAIASKAWRAGRSGAGYGKLRTTAEAGRVAEGGRALPHTRARAGAEGRTAGAGRTPVKEAPHEVLQYVVDGAYGTLTWRLE</sequence>
<evidence type="ECO:0000256" key="1">
    <source>
        <dbReference type="SAM" id="MobiDB-lite"/>
    </source>
</evidence>
<evidence type="ECO:0008006" key="4">
    <source>
        <dbReference type="Google" id="ProtNLM"/>
    </source>
</evidence>
<evidence type="ECO:0000313" key="2">
    <source>
        <dbReference type="EMBL" id="GAA1987568.1"/>
    </source>
</evidence>
<keyword evidence="3" id="KW-1185">Reference proteome</keyword>
<gene>
    <name evidence="2" type="ORF">GCM10009799_11470</name>
</gene>
<reference evidence="2 3" key="1">
    <citation type="journal article" date="2019" name="Int. J. Syst. Evol. Microbiol.">
        <title>The Global Catalogue of Microorganisms (GCM) 10K type strain sequencing project: providing services to taxonomists for standard genome sequencing and annotation.</title>
        <authorList>
            <consortium name="The Broad Institute Genomics Platform"/>
            <consortium name="The Broad Institute Genome Sequencing Center for Infectious Disease"/>
            <person name="Wu L."/>
            <person name="Ma J."/>
        </authorList>
    </citation>
    <scope>NUCLEOTIDE SEQUENCE [LARGE SCALE GENOMIC DNA]</scope>
    <source>
        <strain evidence="2 3">JCM 15313</strain>
    </source>
</reference>
<protein>
    <recommendedName>
        <fullName evidence="4">Transposase</fullName>
    </recommendedName>
</protein>
<comment type="caution">
    <text evidence="2">The sequence shown here is derived from an EMBL/GenBank/DDBJ whole genome shotgun (WGS) entry which is preliminary data.</text>
</comment>
<feature type="compositionally biased region" description="Low complexity" evidence="1">
    <location>
        <begin position="70"/>
        <end position="83"/>
    </location>
</feature>
<feature type="region of interest" description="Disordered" evidence="1">
    <location>
        <begin position="60"/>
        <end position="85"/>
    </location>
</feature>
<dbReference type="Proteomes" id="UP001501585">
    <property type="component" value="Unassembled WGS sequence"/>
</dbReference>
<name>A0ABN2SIZ8_9ACTN</name>
<proteinExistence type="predicted"/>